<dbReference type="eggNOG" id="ENOG502Z8UM">
    <property type="taxonomic scope" value="Bacteria"/>
</dbReference>
<evidence type="ECO:0000313" key="3">
    <source>
        <dbReference type="Proteomes" id="UP000019150"/>
    </source>
</evidence>
<dbReference type="KEGG" id="nno:NONO_c54580"/>
<dbReference type="RefSeq" id="WP_025351608.1">
    <property type="nucleotide sequence ID" value="NZ_CP006850.1"/>
</dbReference>
<evidence type="ECO:0000256" key="1">
    <source>
        <dbReference type="SAM" id="MobiDB-lite"/>
    </source>
</evidence>
<dbReference type="EMBL" id="CP006850">
    <property type="protein sequence ID" value="AHH20238.1"/>
    <property type="molecule type" value="Genomic_DNA"/>
</dbReference>
<proteinExistence type="predicted"/>
<evidence type="ECO:0000313" key="2">
    <source>
        <dbReference type="EMBL" id="AHH20238.1"/>
    </source>
</evidence>
<dbReference type="AlphaFoldDB" id="W5TML8"/>
<dbReference type="HOGENOM" id="CLU_319298_0_0_11"/>
<feature type="compositionally biased region" description="Low complexity" evidence="1">
    <location>
        <begin position="870"/>
        <end position="883"/>
    </location>
</feature>
<dbReference type="OrthoDB" id="3754030at2"/>
<name>W5TML8_9NOCA</name>
<reference evidence="2 3" key="1">
    <citation type="journal article" date="2014" name="Appl. Environ. Microbiol.">
        <title>Insights into the Microbial Degradation of Rubber and Gutta-Percha by Analysis of the Complete Genome of Nocardia nova SH22a.</title>
        <authorList>
            <person name="Luo Q."/>
            <person name="Hiessl S."/>
            <person name="Poehlein A."/>
            <person name="Daniel R."/>
            <person name="Steinbuchel A."/>
        </authorList>
    </citation>
    <scope>NUCLEOTIDE SEQUENCE [LARGE SCALE GENOMIC DNA]</scope>
    <source>
        <strain evidence="2">SH22a</strain>
    </source>
</reference>
<feature type="region of interest" description="Disordered" evidence="1">
    <location>
        <begin position="868"/>
        <end position="897"/>
    </location>
</feature>
<dbReference type="Proteomes" id="UP000019150">
    <property type="component" value="Chromosome"/>
</dbReference>
<sequence>MASKTAGGATSAVAASTHAACARFRGTDPLVVGRTRRTLAADIGFADDSGRIPEARWLRAMTFEHLVRDEKFVSEIATTTVGRLGLDRPASVVTANALVHLDKTATLLAQAHDRALADGAATLIHGLAIPFPGFEEDQATEVKPDFAVVAPASADRTWLIIGDAKDYERVRSRIQDARLLKGFLQVALGAEAAAAWARRPAGMDVHGHGVLAVPRNAFLQPGALVERLDDHRAEVRMRVAERRLEAELRPYDESQDLRRYVGHLRSTFDPASCPTCTLFSFCRNELRTSGDPADLLVELGIAADVRPQLIGLLDGTGGGEKAPASIVANVVATRDGIAQPTGQRRIDPAGLPGTVNVVIAKSDTAALGIHGIAVQRVTAAGREPWQVTVFRDRQSSPQTRREVMRLLGGVLDEAMGAQREANPEAPGPVHLVVPDPSTADVLASIADNLAGIELSRLRWEHDRAQGRTPLTFDGEPAEIPPALADTARVAVSFLLEEDRARALELRSPVVDLREALARHIVAGGPAVAAQRLDYLVGWAEADRLDARAFEDRIEAAEHTPGARSTSRRSDAIHTALVGSHGAPADPDAYDRLVTEELGYKCSILDRALDILEKVPDSALREVHRAIEADAQAVWRRRLALHASDLVRFGRTYRHWRNSLVPVIESDGKCRDQLLALGNPQIASDRAAAAGDRSIAEATVVRVDPLVLRVGSRRIGDESRIVLLHVNGDPCVERPDVELAVQKGSFKFTGLPIGPLSSTGEERQFEWAPLSVPELSAGDRLIVADFEWFSKNKTYKALNVTRPKPDEISSPKPTCEPGSYAEDPDAHQYCCRPHENYEADWADELAERRERGELNPQTWPPVVDADAFEVTASGAPTANSAAAPDDPVPDHLTMDDLE</sequence>
<keyword evidence="3" id="KW-1185">Reference proteome</keyword>
<accession>W5TML8</accession>
<dbReference type="PATRIC" id="fig|1415166.3.peg.5628"/>
<protein>
    <submittedName>
        <fullName evidence="2">Uncharacterized protein</fullName>
    </submittedName>
</protein>
<feature type="region of interest" description="Disordered" evidence="1">
    <location>
        <begin position="801"/>
        <end position="826"/>
    </location>
</feature>
<gene>
    <name evidence="2" type="ORF">NONO_c54580</name>
</gene>
<organism evidence="2 3">
    <name type="scientific">Nocardia nova SH22a</name>
    <dbReference type="NCBI Taxonomy" id="1415166"/>
    <lineage>
        <taxon>Bacteria</taxon>
        <taxon>Bacillati</taxon>
        <taxon>Actinomycetota</taxon>
        <taxon>Actinomycetes</taxon>
        <taxon>Mycobacteriales</taxon>
        <taxon>Nocardiaceae</taxon>
        <taxon>Nocardia</taxon>
    </lineage>
</organism>
<feature type="compositionally biased region" description="Basic and acidic residues" evidence="1">
    <location>
        <begin position="887"/>
        <end position="897"/>
    </location>
</feature>
<dbReference type="STRING" id="1415166.NONO_c54580"/>